<comment type="catalytic activity">
    <reaction evidence="12">
        <text>thiamine phosphate(out) + thiamine diphosphate(in) = thiamine phosphate(in) + thiamine diphosphate(out)</text>
        <dbReference type="Rhea" id="RHEA:73383"/>
        <dbReference type="ChEBI" id="CHEBI:37575"/>
        <dbReference type="ChEBI" id="CHEBI:58937"/>
    </reaction>
</comment>
<comment type="similarity">
    <text evidence="2 14">Belongs to the mitochondrial carrier (TC 2.A.29) family.</text>
</comment>
<dbReference type="InterPro" id="IPR018108">
    <property type="entry name" value="MCP_transmembrane"/>
</dbReference>
<protein>
    <recommendedName>
        <fullName evidence="10">Mitochondrial thiamine pyrophosphate carrier</fullName>
    </recommendedName>
    <alternativeName>
        <fullName evidence="11">Solute carrier family 25 member 19</fullName>
    </alternativeName>
</protein>
<evidence type="ECO:0000313" key="16">
    <source>
        <dbReference type="RefSeq" id="XP_015511446.1"/>
    </source>
</evidence>
<keyword evidence="7" id="KW-0496">Mitochondrion</keyword>
<feature type="repeat" description="Solcar" evidence="13">
    <location>
        <begin position="119"/>
        <end position="206"/>
    </location>
</feature>
<dbReference type="PANTHER" id="PTHR45624:SF10">
    <property type="entry name" value="SLC (SOLUTE CARRIER) HOMOLOG"/>
    <property type="match status" value="1"/>
</dbReference>
<dbReference type="PRINTS" id="PR00926">
    <property type="entry name" value="MITOCARRIER"/>
</dbReference>
<evidence type="ECO:0000256" key="3">
    <source>
        <dbReference type="ARBA" id="ARBA00022448"/>
    </source>
</evidence>
<evidence type="ECO:0000256" key="12">
    <source>
        <dbReference type="ARBA" id="ARBA00050799"/>
    </source>
</evidence>
<dbReference type="Pfam" id="PF00153">
    <property type="entry name" value="Mito_carr"/>
    <property type="match status" value="3"/>
</dbReference>
<evidence type="ECO:0000256" key="10">
    <source>
        <dbReference type="ARBA" id="ARBA00040836"/>
    </source>
</evidence>
<dbReference type="KEGG" id="nlo:107218179"/>
<dbReference type="InterPro" id="IPR023395">
    <property type="entry name" value="MCP_dom_sf"/>
</dbReference>
<dbReference type="FunFam" id="1.50.40.10:FF:000011">
    <property type="entry name" value="Mitochondrial thiamine pyrophosphate carrier 1"/>
    <property type="match status" value="1"/>
</dbReference>
<dbReference type="SUPFAM" id="SSF103506">
    <property type="entry name" value="Mitochondrial carrier"/>
    <property type="match status" value="1"/>
</dbReference>
<keyword evidence="4 13" id="KW-0812">Transmembrane</keyword>
<dbReference type="GO" id="GO:0031966">
    <property type="term" value="C:mitochondrial membrane"/>
    <property type="evidence" value="ECO:0007669"/>
    <property type="project" value="UniProtKB-SubCell"/>
</dbReference>
<evidence type="ECO:0000256" key="13">
    <source>
        <dbReference type="PROSITE-ProRule" id="PRU00282"/>
    </source>
</evidence>
<keyword evidence="6" id="KW-1133">Transmembrane helix</keyword>
<dbReference type="GeneID" id="107218179"/>
<keyword evidence="5" id="KW-0677">Repeat</keyword>
<evidence type="ECO:0000256" key="1">
    <source>
        <dbReference type="ARBA" id="ARBA00004225"/>
    </source>
</evidence>
<name>A0A6J0BB22_NEOLC</name>
<dbReference type="RefSeq" id="XP_015511446.1">
    <property type="nucleotide sequence ID" value="XM_015655960.2"/>
</dbReference>
<proteinExistence type="inferred from homology"/>
<comment type="function">
    <text evidence="9">Mitochondrial transporter mediating uptake of thiamine diphosphate into mitochondria. It is not clear if the antiporter activity is affected by the membrane potential or by the proton electrochemical gradient.</text>
</comment>
<comment type="subcellular location">
    <subcellularLocation>
        <location evidence="1">Mitochondrion membrane</location>
        <topology evidence="1">Multi-pass membrane protein</topology>
    </subcellularLocation>
</comment>
<evidence type="ECO:0000256" key="8">
    <source>
        <dbReference type="ARBA" id="ARBA00023136"/>
    </source>
</evidence>
<dbReference type="Gene3D" id="1.50.40.10">
    <property type="entry name" value="Mitochondrial carrier domain"/>
    <property type="match status" value="1"/>
</dbReference>
<dbReference type="Proteomes" id="UP000829291">
    <property type="component" value="Chromosome 5"/>
</dbReference>
<evidence type="ECO:0000313" key="15">
    <source>
        <dbReference type="Proteomes" id="UP000829291"/>
    </source>
</evidence>
<keyword evidence="3 14" id="KW-0813">Transport</keyword>
<dbReference type="GO" id="GO:0090422">
    <property type="term" value="F:thiamine pyrophosphate transmembrane transporter activity"/>
    <property type="evidence" value="ECO:0007669"/>
    <property type="project" value="UniProtKB-ARBA"/>
</dbReference>
<evidence type="ECO:0000256" key="7">
    <source>
        <dbReference type="ARBA" id="ARBA00023128"/>
    </source>
</evidence>
<gene>
    <name evidence="16" type="primary">LOC107218179</name>
</gene>
<dbReference type="PANTHER" id="PTHR45624">
    <property type="entry name" value="MITOCHONDRIAL BASIC AMINO ACIDS TRANSPORTER-RELATED"/>
    <property type="match status" value="1"/>
</dbReference>
<evidence type="ECO:0000256" key="6">
    <source>
        <dbReference type="ARBA" id="ARBA00022989"/>
    </source>
</evidence>
<dbReference type="PROSITE" id="PS50920">
    <property type="entry name" value="SOLCAR"/>
    <property type="match status" value="3"/>
</dbReference>
<evidence type="ECO:0000256" key="14">
    <source>
        <dbReference type="RuleBase" id="RU000488"/>
    </source>
</evidence>
<keyword evidence="8 13" id="KW-0472">Membrane</keyword>
<evidence type="ECO:0000256" key="9">
    <source>
        <dbReference type="ARBA" id="ARBA00037549"/>
    </source>
</evidence>
<dbReference type="FunCoup" id="A0A6J0BB22">
    <property type="interactions" value="410"/>
</dbReference>
<sequence>MHDDISETSQIAKQLPHSNIDHAIAGAVSGFVTRFTCQPLDVIKIRFQLQVEPIADHYISKYRSITQACALIVKEEGVSALWKGHVPAQLLSVVYGTGKFSSYNLISKLANDYTFHDRWHHLLHFLAGAGAGIFATIVSFPFDTVRTRLVAQSSNHRVYQGILHCGIEIVRTETPRTFFRGLWPTLLQIAPHSGLQFACYAFFTDVYNQYTHHSGHNFATSMIAGSAAGLVAKTAVYPLDLARKRLQIQGFEHGRKGFGKFFRCNGLVDCVCVIIKTEGLRGLFKGLWPSQLKAAATTALHFTTYEQALILFNSFR</sequence>
<dbReference type="InterPro" id="IPR002067">
    <property type="entry name" value="MCP"/>
</dbReference>
<keyword evidence="15" id="KW-1185">Reference proteome</keyword>
<dbReference type="InterPro" id="IPR050567">
    <property type="entry name" value="Mitochondrial_Carrier"/>
</dbReference>
<evidence type="ECO:0000256" key="5">
    <source>
        <dbReference type="ARBA" id="ARBA00022737"/>
    </source>
</evidence>
<reference evidence="16" key="1">
    <citation type="submission" date="2025-08" db="UniProtKB">
        <authorList>
            <consortium name="RefSeq"/>
        </authorList>
    </citation>
    <scope>IDENTIFICATION</scope>
    <source>
        <tissue evidence="16">Thorax and Abdomen</tissue>
    </source>
</reference>
<feature type="repeat" description="Solcar" evidence="13">
    <location>
        <begin position="17"/>
        <end position="109"/>
    </location>
</feature>
<evidence type="ECO:0000256" key="4">
    <source>
        <dbReference type="ARBA" id="ARBA00022692"/>
    </source>
</evidence>
<organism evidence="16">
    <name type="scientific">Neodiprion lecontei</name>
    <name type="common">Redheaded pine sawfly</name>
    <dbReference type="NCBI Taxonomy" id="441921"/>
    <lineage>
        <taxon>Eukaryota</taxon>
        <taxon>Metazoa</taxon>
        <taxon>Ecdysozoa</taxon>
        <taxon>Arthropoda</taxon>
        <taxon>Hexapoda</taxon>
        <taxon>Insecta</taxon>
        <taxon>Pterygota</taxon>
        <taxon>Neoptera</taxon>
        <taxon>Endopterygota</taxon>
        <taxon>Hymenoptera</taxon>
        <taxon>Tenthredinoidea</taxon>
        <taxon>Diprionidae</taxon>
        <taxon>Diprioninae</taxon>
        <taxon>Neodiprion</taxon>
    </lineage>
</organism>
<evidence type="ECO:0000256" key="2">
    <source>
        <dbReference type="ARBA" id="ARBA00006375"/>
    </source>
</evidence>
<evidence type="ECO:0000256" key="11">
    <source>
        <dbReference type="ARBA" id="ARBA00041879"/>
    </source>
</evidence>
<dbReference type="InParanoid" id="A0A6J0BB22"/>
<feature type="repeat" description="Solcar" evidence="13">
    <location>
        <begin position="216"/>
        <end position="311"/>
    </location>
</feature>
<dbReference type="OrthoDB" id="18574at2759"/>
<accession>A0A6J0BB22</accession>
<dbReference type="AlphaFoldDB" id="A0A6J0BB22"/>